<keyword evidence="1" id="KW-0677">Repeat</keyword>
<dbReference type="AlphaFoldDB" id="A0A816SWW8"/>
<evidence type="ECO:0000256" key="1">
    <source>
        <dbReference type="ARBA" id="ARBA00022737"/>
    </source>
</evidence>
<protein>
    <submittedName>
        <fullName evidence="3">(rape) hypothetical protein</fullName>
    </submittedName>
</protein>
<dbReference type="Pfam" id="PF23282">
    <property type="entry name" value="WHD_ROQ1"/>
    <property type="match status" value="1"/>
</dbReference>
<gene>
    <name evidence="3" type="ORF">DARMORV10_A06P43120.1</name>
</gene>
<accession>A0A816SWW8</accession>
<evidence type="ECO:0000259" key="2">
    <source>
        <dbReference type="Pfam" id="PF23282"/>
    </source>
</evidence>
<feature type="domain" description="Disease resistance protein Roq1-like winged-helix" evidence="2">
    <location>
        <begin position="26"/>
        <end position="60"/>
    </location>
</feature>
<organism evidence="3">
    <name type="scientific">Brassica napus</name>
    <name type="common">Rape</name>
    <dbReference type="NCBI Taxonomy" id="3708"/>
    <lineage>
        <taxon>Eukaryota</taxon>
        <taxon>Viridiplantae</taxon>
        <taxon>Streptophyta</taxon>
        <taxon>Embryophyta</taxon>
        <taxon>Tracheophyta</taxon>
        <taxon>Spermatophyta</taxon>
        <taxon>Magnoliopsida</taxon>
        <taxon>eudicotyledons</taxon>
        <taxon>Gunneridae</taxon>
        <taxon>Pentapetalae</taxon>
        <taxon>rosids</taxon>
        <taxon>malvids</taxon>
        <taxon>Brassicales</taxon>
        <taxon>Brassicaceae</taxon>
        <taxon>Brassiceae</taxon>
        <taxon>Brassica</taxon>
    </lineage>
</organism>
<dbReference type="InterPro" id="IPR058192">
    <property type="entry name" value="WHD_ROQ1-like"/>
</dbReference>
<dbReference type="EMBL" id="HG994360">
    <property type="protein sequence ID" value="CAF2090566.1"/>
    <property type="molecule type" value="Genomic_DNA"/>
</dbReference>
<proteinExistence type="predicted"/>
<evidence type="ECO:0000313" key="3">
    <source>
        <dbReference type="EMBL" id="CAF2090566.1"/>
    </source>
</evidence>
<reference evidence="3" key="1">
    <citation type="submission" date="2021-01" db="EMBL/GenBank/DDBJ databases">
        <authorList>
            <consortium name="Genoscope - CEA"/>
            <person name="William W."/>
        </authorList>
    </citation>
    <scope>NUCLEOTIDE SEQUENCE</scope>
</reference>
<dbReference type="Proteomes" id="UP001295469">
    <property type="component" value="Chromosome A06"/>
</dbReference>
<sequence>MYVFAQKSPYYGFESLARKVTQLADDRSLISIDRGWISIREYKMHNLLARLGREVVRKQSIHGLGQRQFLVDRETCRILSNYTPIIRLGWFPFFF</sequence>
<name>A0A816SWW8_BRANA</name>